<dbReference type="Gene3D" id="3.40.50.300">
    <property type="entry name" value="P-loop containing nucleotide triphosphate hydrolases"/>
    <property type="match status" value="1"/>
</dbReference>
<evidence type="ECO:0000259" key="2">
    <source>
        <dbReference type="SMART" id="SM01043"/>
    </source>
</evidence>
<reference evidence="3" key="1">
    <citation type="submission" date="2018-05" db="EMBL/GenBank/DDBJ databases">
        <title>Reclassification of Methylarcula marina and Methylarcula terricola as Paracoccus methylarcula sp.nov., comb.nov. and Paracoccus terricola comb.nov.</title>
        <authorList>
            <person name="Shmareva M.N."/>
            <person name="Doronina N.V."/>
            <person name="Vasilenko O.V."/>
            <person name="Tarlachkov S.V."/>
            <person name="Trotsenko Y.A."/>
        </authorList>
    </citation>
    <scope>NUCLEOTIDE SEQUENCE [LARGE SCALE GENOMIC DNA]</scope>
    <source>
        <strain evidence="3">VKM B-2159</strain>
    </source>
</reference>
<dbReference type="SUPFAM" id="SSF52540">
    <property type="entry name" value="P-loop containing nucleoside triphosphate hydrolases"/>
    <property type="match status" value="1"/>
</dbReference>
<dbReference type="OrthoDB" id="341967at2"/>
<dbReference type="RefSeq" id="WP_106691884.1">
    <property type="nucleotide sequence ID" value="NZ_PXNQ02000008.1"/>
</dbReference>
<dbReference type="SUPFAM" id="SSF48452">
    <property type="entry name" value="TPR-like"/>
    <property type="match status" value="1"/>
</dbReference>
<keyword evidence="4" id="KW-1185">Reference proteome</keyword>
<dbReference type="PANTHER" id="PTHR35807">
    <property type="entry name" value="TRANSCRIPTIONAL REGULATOR REDD-RELATED"/>
    <property type="match status" value="1"/>
</dbReference>
<dbReference type="Proteomes" id="UP000238137">
    <property type="component" value="Unassembled WGS sequence"/>
</dbReference>
<feature type="domain" description="Bacterial transcriptional activator" evidence="2">
    <location>
        <begin position="108"/>
        <end position="232"/>
    </location>
</feature>
<dbReference type="InterPro" id="IPR003593">
    <property type="entry name" value="AAA+_ATPase"/>
</dbReference>
<evidence type="ECO:0000259" key="1">
    <source>
        <dbReference type="SMART" id="SM00382"/>
    </source>
</evidence>
<dbReference type="InterPro" id="IPR036388">
    <property type="entry name" value="WH-like_DNA-bd_sf"/>
</dbReference>
<dbReference type="Pfam" id="PF03704">
    <property type="entry name" value="BTAD"/>
    <property type="match status" value="1"/>
</dbReference>
<dbReference type="InterPro" id="IPR051677">
    <property type="entry name" value="AfsR-DnrI-RedD_regulator"/>
</dbReference>
<name>A0A422QVC6_9RHOB</name>
<dbReference type="InterPro" id="IPR041664">
    <property type="entry name" value="AAA_16"/>
</dbReference>
<evidence type="ECO:0000313" key="3">
    <source>
        <dbReference type="EMBL" id="RNF33915.1"/>
    </source>
</evidence>
<accession>A0A422QVC6</accession>
<protein>
    <recommendedName>
        <fullName evidence="5">Bacterial transcriptional activator domain-containing protein</fullName>
    </recommendedName>
</protein>
<dbReference type="Gene3D" id="1.25.40.10">
    <property type="entry name" value="Tetratricopeptide repeat domain"/>
    <property type="match status" value="1"/>
</dbReference>
<dbReference type="SMART" id="SM00382">
    <property type="entry name" value="AAA"/>
    <property type="match status" value="1"/>
</dbReference>
<gene>
    <name evidence="3" type="ORF">A7A09_013425</name>
</gene>
<feature type="domain" description="AAA+ ATPase" evidence="1">
    <location>
        <begin position="263"/>
        <end position="441"/>
    </location>
</feature>
<dbReference type="Gene3D" id="1.10.10.10">
    <property type="entry name" value="Winged helix-like DNA-binding domain superfamily/Winged helix DNA-binding domain"/>
    <property type="match status" value="1"/>
</dbReference>
<dbReference type="InterPro" id="IPR011990">
    <property type="entry name" value="TPR-like_helical_dom_sf"/>
</dbReference>
<evidence type="ECO:0008006" key="5">
    <source>
        <dbReference type="Google" id="ProtNLM"/>
    </source>
</evidence>
<dbReference type="EMBL" id="PXNQ02000008">
    <property type="protein sequence ID" value="RNF33915.1"/>
    <property type="molecule type" value="Genomic_DNA"/>
</dbReference>
<dbReference type="Pfam" id="PF13191">
    <property type="entry name" value="AAA_16"/>
    <property type="match status" value="1"/>
</dbReference>
<proteinExistence type="predicted"/>
<dbReference type="SMART" id="SM01043">
    <property type="entry name" value="BTAD"/>
    <property type="match status" value="1"/>
</dbReference>
<dbReference type="InterPro" id="IPR005158">
    <property type="entry name" value="BTAD"/>
</dbReference>
<organism evidence="3 4">
    <name type="scientific">Paracoccus methylarcula</name>
    <dbReference type="NCBI Taxonomy" id="72022"/>
    <lineage>
        <taxon>Bacteria</taxon>
        <taxon>Pseudomonadati</taxon>
        <taxon>Pseudomonadota</taxon>
        <taxon>Alphaproteobacteria</taxon>
        <taxon>Rhodobacterales</taxon>
        <taxon>Paracoccaceae</taxon>
        <taxon>Paracoccus</taxon>
    </lineage>
</organism>
<dbReference type="AlphaFoldDB" id="A0A422QVC6"/>
<dbReference type="InterPro" id="IPR027417">
    <property type="entry name" value="P-loop_NTPase"/>
</dbReference>
<comment type="caution">
    <text evidence="3">The sequence shown here is derived from an EMBL/GenBank/DDBJ whole genome shotgun (WGS) entry which is preliminary data.</text>
</comment>
<evidence type="ECO:0000313" key="4">
    <source>
        <dbReference type="Proteomes" id="UP000238137"/>
    </source>
</evidence>
<sequence>MADNRSNQYLRLELLGQFRVIVAGRDLGEVAWPGRRSAELVQLLALADRHRLLRDQAIEALWPHLAAEAGAANLRKAAFHARQALDTEDAVVLSGGRVALFPAWQIETDVMEFEQAATAALRSRDPKQCETAAAAYSGILLPEALYEEWTLSRRDRLQSLYAELLRAAHCWERLVKVEPSDEEAYRELMRIALAAGNRHAAIRWYGQLRMNLQCELGLAPSPESQAVYDECIAGLGLPTAVFVGRQVELATAAVAMRAAGEGKIGALILRGPTGIGKSALCQQIAVAARDRGWRTITVAATGERRPYEPLAATVEQLLQADRGLLDVVNDRTRTTLAELTALVLPAKRRKDGLTRHMVIGAVNRLLAAARGKSTGVMLVIDDMHLADQATIDACMQLARAGGKFPLLIVLAYRAETAQQALVQGVASLGRAGRSTEIELGPLEHGEAVALAEAGAAGKPDARLLSEIAEMAEGNPFFVLELARGVAAGKLLPLNPSARDTIIARNLDLDDATAAMMRRLAVAGDHLEPAEVLALTGLSEEDGFALLDTAVETGVLTVTDARYRFRHHLVRQALVEQTPPHQRIAVHRDTARRLAASGAAPGLIARHWIDGGKPAEAIDWLLAAARLAIRLGAFSDGLVQLDKLLEQAPAHAEALRLRAEVLDALGDSRAPAAFVAAARVIGGTGAHDLRAKQALAQLKLGDPTGALRTVTGIEPETFEGRLAQALTWSGAAALGFADPGIGTAKAAESRRLAMEMGDSGALVVASWAQAAAAHARGDLRSSVRADLRDTSTLRDLAISIFDGQLCITQRLLYGARPYRDVISFAHSLRAEAERLGAARGQAFAVTLGGEAKLLAGRLDEADADLAVAARLNEDIGAATGLALALQRRAEVALYRECHADAAALLDDALAVARESDVGFHLFDRIYGTKIAAAIDPNLALFALEDAEASVRGPMETCPGCRITFAVPAAIAAARAGDLERASQYAHQVENLAAVVMRLPGWNAAAEEVKGHLCLANHDAGAATRFHTAADGFRRAGQPLDEARCATLAEASF</sequence>